<gene>
    <name evidence="1" type="ORF">B0I31_102317</name>
</gene>
<proteinExistence type="predicted"/>
<dbReference type="Proteomes" id="UP000241118">
    <property type="component" value="Unassembled WGS sequence"/>
</dbReference>
<evidence type="ECO:0000313" key="1">
    <source>
        <dbReference type="EMBL" id="PSL57339.1"/>
    </source>
</evidence>
<dbReference type="EMBL" id="PYAX01000002">
    <property type="protein sequence ID" value="PSL57339.1"/>
    <property type="molecule type" value="Genomic_DNA"/>
</dbReference>
<reference evidence="1 2" key="1">
    <citation type="submission" date="2018-03" db="EMBL/GenBank/DDBJ databases">
        <title>Genomic Encyclopedia of Type Strains, Phase III (KMG-III): the genomes of soil and plant-associated and newly described type strains.</title>
        <authorList>
            <person name="Whitman W."/>
        </authorList>
    </citation>
    <scope>NUCLEOTIDE SEQUENCE [LARGE SCALE GENOMIC DNA]</scope>
    <source>
        <strain evidence="1 2">CGMCC 4.7097</strain>
    </source>
</reference>
<accession>A0A2P8IFT9</accession>
<dbReference type="OrthoDB" id="4467390at2"/>
<comment type="caution">
    <text evidence="1">The sequence shown here is derived from an EMBL/GenBank/DDBJ whole genome shotgun (WGS) entry which is preliminary data.</text>
</comment>
<evidence type="ECO:0000313" key="2">
    <source>
        <dbReference type="Proteomes" id="UP000241118"/>
    </source>
</evidence>
<dbReference type="RefSeq" id="WP_106614299.1">
    <property type="nucleotide sequence ID" value="NZ_PYAX01000002.1"/>
</dbReference>
<dbReference type="AlphaFoldDB" id="A0A2P8IFT9"/>
<name>A0A2P8IFT9_SACCR</name>
<sequence>MTTLLQTTRRDTYTGIRDPRLAAVLAAEDDAEETGFNPLERISCRVHRRWLHQCVHSPAHVISVTGHRWCRNCECPASVSVDELTGAVTVHCLRCRRTPDSPATRQIVRCCRASLAAAQDGRR</sequence>
<protein>
    <submittedName>
        <fullName evidence="1">Uncharacterized protein</fullName>
    </submittedName>
</protein>
<keyword evidence="2" id="KW-1185">Reference proteome</keyword>
<organism evidence="1 2">
    <name type="scientific">Saccharothrix carnea</name>
    <dbReference type="NCBI Taxonomy" id="1280637"/>
    <lineage>
        <taxon>Bacteria</taxon>
        <taxon>Bacillati</taxon>
        <taxon>Actinomycetota</taxon>
        <taxon>Actinomycetes</taxon>
        <taxon>Pseudonocardiales</taxon>
        <taxon>Pseudonocardiaceae</taxon>
        <taxon>Saccharothrix</taxon>
    </lineage>
</organism>